<proteinExistence type="inferred from homology"/>
<gene>
    <name evidence="4" type="primary">modA</name>
    <name evidence="4" type="ORF">WOB96_04880</name>
</gene>
<dbReference type="RefSeq" id="WP_341370159.1">
    <property type="nucleotide sequence ID" value="NZ_JBBPCO010000003.1"/>
</dbReference>
<dbReference type="InterPro" id="IPR044084">
    <property type="entry name" value="AvModA-like_subst-bd"/>
</dbReference>
<dbReference type="PIRSF" id="PIRSF004846">
    <property type="entry name" value="ModA"/>
    <property type="match status" value="1"/>
</dbReference>
<evidence type="ECO:0000313" key="5">
    <source>
        <dbReference type="Proteomes" id="UP001446205"/>
    </source>
</evidence>
<sequence length="247" mass="26411">MACLSLALPVQAAEQLTVAAASDLQFVLAELNQAFTRAHPGVNIKVSTGSSGNFFAQISQGAPFDLFLSADVKYPKSLVDKGQALPDSLMPYAVGRLALWTMNPRLDPAQGLSMLRNPAVRRIAIANPAHAPYGRAAREALSEAGLLPALQGKLVMGENISQTAQFVQSGNADAGIVALSLLRSPKLQGQGRYWLIPADSYTPLEQAAVITRYGAKNPVAREYMAFLKSPAARQVFIRNGFLLPGEH</sequence>
<comment type="caution">
    <text evidence="4">The sequence shown here is derived from an EMBL/GenBank/DDBJ whole genome shotgun (WGS) entry which is preliminary data.</text>
</comment>
<evidence type="ECO:0000256" key="3">
    <source>
        <dbReference type="ARBA" id="ARBA00022729"/>
    </source>
</evidence>
<keyword evidence="2" id="KW-0479">Metal-binding</keyword>
<dbReference type="CDD" id="cd13539">
    <property type="entry name" value="PBP2_AvModA"/>
    <property type="match status" value="1"/>
</dbReference>
<accession>A0ABU9D6B9</accession>
<protein>
    <submittedName>
        <fullName evidence="4">Molybdate ABC transporter substrate-binding protein</fullName>
    </submittedName>
</protein>
<organism evidence="4 5">
    <name type="scientific">Thermithiobacillus plumbiphilus</name>
    <dbReference type="NCBI Taxonomy" id="1729899"/>
    <lineage>
        <taxon>Bacteria</taxon>
        <taxon>Pseudomonadati</taxon>
        <taxon>Pseudomonadota</taxon>
        <taxon>Acidithiobacillia</taxon>
        <taxon>Acidithiobacillales</taxon>
        <taxon>Thermithiobacillaceae</taxon>
        <taxon>Thermithiobacillus</taxon>
    </lineage>
</organism>
<dbReference type="NCBIfam" id="TIGR01256">
    <property type="entry name" value="modA"/>
    <property type="match status" value="1"/>
</dbReference>
<dbReference type="PANTHER" id="PTHR30632:SF14">
    <property type="entry name" value="TUNGSTATE_MOLYBDATE_CHROMATE-BINDING PROTEIN MODA"/>
    <property type="match status" value="1"/>
</dbReference>
<dbReference type="PANTHER" id="PTHR30632">
    <property type="entry name" value="MOLYBDATE-BINDING PERIPLASMIC PROTEIN"/>
    <property type="match status" value="1"/>
</dbReference>
<dbReference type="EMBL" id="JBBPCO010000003">
    <property type="protein sequence ID" value="MEK8089093.1"/>
    <property type="molecule type" value="Genomic_DNA"/>
</dbReference>
<keyword evidence="3" id="KW-0732">Signal</keyword>
<evidence type="ECO:0000256" key="2">
    <source>
        <dbReference type="ARBA" id="ARBA00022723"/>
    </source>
</evidence>
<dbReference type="SUPFAM" id="SSF53850">
    <property type="entry name" value="Periplasmic binding protein-like II"/>
    <property type="match status" value="1"/>
</dbReference>
<evidence type="ECO:0000256" key="1">
    <source>
        <dbReference type="ARBA" id="ARBA00009175"/>
    </source>
</evidence>
<dbReference type="Gene3D" id="3.40.190.10">
    <property type="entry name" value="Periplasmic binding protein-like II"/>
    <property type="match status" value="2"/>
</dbReference>
<dbReference type="InterPro" id="IPR005950">
    <property type="entry name" value="ModA"/>
</dbReference>
<dbReference type="Pfam" id="PF13531">
    <property type="entry name" value="SBP_bac_11"/>
    <property type="match status" value="1"/>
</dbReference>
<evidence type="ECO:0000313" key="4">
    <source>
        <dbReference type="EMBL" id="MEK8089093.1"/>
    </source>
</evidence>
<name>A0ABU9D6B9_9PROT</name>
<dbReference type="Proteomes" id="UP001446205">
    <property type="component" value="Unassembled WGS sequence"/>
</dbReference>
<comment type="similarity">
    <text evidence="1">Belongs to the bacterial solute-binding protein ModA family.</text>
</comment>
<dbReference type="InterPro" id="IPR050682">
    <property type="entry name" value="ModA/WtpA"/>
</dbReference>
<keyword evidence="5" id="KW-1185">Reference proteome</keyword>
<reference evidence="4 5" key="1">
    <citation type="submission" date="2024-04" db="EMBL/GenBank/DDBJ databases">
        <authorList>
            <person name="Abashina T."/>
            <person name="Shaikin A."/>
        </authorList>
    </citation>
    <scope>NUCLEOTIDE SEQUENCE [LARGE SCALE GENOMIC DNA]</scope>
    <source>
        <strain evidence="4 5">AAFK</strain>
    </source>
</reference>